<dbReference type="SUPFAM" id="SSF57535">
    <property type="entry name" value="Complement control module/SCR domain"/>
    <property type="match status" value="3"/>
</dbReference>
<dbReference type="AlphaFoldDB" id="A0AAV6H3A9"/>
<evidence type="ECO:0000256" key="6">
    <source>
        <dbReference type="SAM" id="MobiDB-lite"/>
    </source>
</evidence>
<dbReference type="EMBL" id="JADWDJ010000004">
    <property type="protein sequence ID" value="KAG5281828.1"/>
    <property type="molecule type" value="Genomic_DNA"/>
</dbReference>
<keyword evidence="9" id="KW-1185">Reference proteome</keyword>
<keyword evidence="1 5" id="KW-0768">Sushi</keyword>
<evidence type="ECO:0000313" key="9">
    <source>
        <dbReference type="Proteomes" id="UP000823561"/>
    </source>
</evidence>
<evidence type="ECO:0000256" key="1">
    <source>
        <dbReference type="ARBA" id="ARBA00022659"/>
    </source>
</evidence>
<organism evidence="8 9">
    <name type="scientific">Alosa alosa</name>
    <name type="common">allis shad</name>
    <dbReference type="NCBI Taxonomy" id="278164"/>
    <lineage>
        <taxon>Eukaryota</taxon>
        <taxon>Metazoa</taxon>
        <taxon>Chordata</taxon>
        <taxon>Craniata</taxon>
        <taxon>Vertebrata</taxon>
        <taxon>Euteleostomi</taxon>
        <taxon>Actinopterygii</taxon>
        <taxon>Neopterygii</taxon>
        <taxon>Teleostei</taxon>
        <taxon>Clupei</taxon>
        <taxon>Clupeiformes</taxon>
        <taxon>Clupeoidei</taxon>
        <taxon>Clupeidae</taxon>
        <taxon>Alosa</taxon>
    </lineage>
</organism>
<feature type="region of interest" description="Disordered" evidence="6">
    <location>
        <begin position="268"/>
        <end position="320"/>
    </location>
</feature>
<dbReference type="SMART" id="SM00032">
    <property type="entry name" value="CCP"/>
    <property type="match status" value="3"/>
</dbReference>
<feature type="domain" description="Sushi" evidence="7">
    <location>
        <begin position="213"/>
        <end position="271"/>
    </location>
</feature>
<keyword evidence="4" id="KW-0325">Glycoprotein</keyword>
<evidence type="ECO:0000313" key="8">
    <source>
        <dbReference type="EMBL" id="KAG5281828.1"/>
    </source>
</evidence>
<reference evidence="8" key="1">
    <citation type="submission" date="2020-10" db="EMBL/GenBank/DDBJ databases">
        <title>Chromosome-scale genome assembly of the Allis shad, Alosa alosa.</title>
        <authorList>
            <person name="Margot Z."/>
            <person name="Christophe K."/>
            <person name="Cabau C."/>
            <person name="Louis A."/>
            <person name="Berthelot C."/>
            <person name="Parey E."/>
            <person name="Roest Crollius H."/>
            <person name="Montfort J."/>
            <person name="Robinson-Rechavi M."/>
            <person name="Bucao C."/>
            <person name="Bouchez O."/>
            <person name="Gislard M."/>
            <person name="Lluch J."/>
            <person name="Milhes M."/>
            <person name="Lampietro C."/>
            <person name="Lopez Roques C."/>
            <person name="Donnadieu C."/>
            <person name="Braasch I."/>
            <person name="Desvignes T."/>
            <person name="Postlethwait J."/>
            <person name="Bobe J."/>
            <person name="Guiguen Y."/>
        </authorList>
    </citation>
    <scope>NUCLEOTIDE SEQUENCE</scope>
    <source>
        <strain evidence="8">M-15738</strain>
        <tissue evidence="8">Blood</tissue>
    </source>
</reference>
<dbReference type="InterPro" id="IPR050350">
    <property type="entry name" value="Compl-Cell_Adhes-Reg"/>
</dbReference>
<name>A0AAV6H3A9_9TELE</name>
<evidence type="ECO:0000256" key="3">
    <source>
        <dbReference type="ARBA" id="ARBA00023157"/>
    </source>
</evidence>
<dbReference type="CDD" id="cd00033">
    <property type="entry name" value="CCP"/>
    <property type="match status" value="3"/>
</dbReference>
<evidence type="ECO:0000256" key="2">
    <source>
        <dbReference type="ARBA" id="ARBA00022737"/>
    </source>
</evidence>
<feature type="compositionally biased region" description="Polar residues" evidence="6">
    <location>
        <begin position="273"/>
        <end position="308"/>
    </location>
</feature>
<evidence type="ECO:0000256" key="4">
    <source>
        <dbReference type="ARBA" id="ARBA00023180"/>
    </source>
</evidence>
<evidence type="ECO:0000256" key="5">
    <source>
        <dbReference type="PROSITE-ProRule" id="PRU00302"/>
    </source>
</evidence>
<feature type="domain" description="Sushi" evidence="7">
    <location>
        <begin position="95"/>
        <end position="153"/>
    </location>
</feature>
<evidence type="ECO:0000259" key="7">
    <source>
        <dbReference type="PROSITE" id="PS50923"/>
    </source>
</evidence>
<keyword evidence="3 5" id="KW-1015">Disulfide bond</keyword>
<feature type="disulfide bond" evidence="5">
    <location>
        <begin position="124"/>
        <end position="151"/>
    </location>
</feature>
<keyword evidence="2" id="KW-0677">Repeat</keyword>
<dbReference type="Gene3D" id="2.10.70.10">
    <property type="entry name" value="Complement Module, domain 1"/>
    <property type="match status" value="3"/>
</dbReference>
<dbReference type="InterPro" id="IPR035976">
    <property type="entry name" value="Sushi/SCR/CCP_sf"/>
</dbReference>
<dbReference type="PANTHER" id="PTHR19325">
    <property type="entry name" value="COMPLEMENT COMPONENT-RELATED SUSHI DOMAIN-CONTAINING"/>
    <property type="match status" value="1"/>
</dbReference>
<dbReference type="PROSITE" id="PS50923">
    <property type="entry name" value="SUSHI"/>
    <property type="match status" value="3"/>
</dbReference>
<dbReference type="InterPro" id="IPR000436">
    <property type="entry name" value="Sushi_SCR_CCP_dom"/>
</dbReference>
<feature type="domain" description="Sushi" evidence="7">
    <location>
        <begin position="154"/>
        <end position="212"/>
    </location>
</feature>
<proteinExistence type="predicted"/>
<sequence>MIYFSLCFSLEAASSPYPLCTFFDDLEGEACGEVRTKVQCCSLKSGDVWGLYAFCPCKYKDNVQSQSPPASGSRSVVCQGGQWNPNPKDFTCKKKTCGNPGEVKNGVYNMPEGVDFGAVVTAICNVGHYLVGEGQRTCLADATWSGREAVCEVVKCDSPPKIDHGQLESTSDEYKFGDVVHYVCDKGYDQFGNPETHCSQNGTWTAAPRCKLVDCPKPNISNARRIFGTSGPYGKGATLEYECHKLFKMVGEARIVCGENGWSPAIPRCEALPTTTTPRMTVKETTTPKESQSSPAKTTPRTSANASTKPEGGKNGAGSTHHVHNSLWIVLAVVVGVAVQNGLFSLIQ</sequence>
<dbReference type="PANTHER" id="PTHR19325:SF570">
    <property type="entry name" value="COMPLEMENT COMPONENT 4 BINDING PROTEIN, MEMBRANE"/>
    <property type="match status" value="1"/>
</dbReference>
<comment type="caution">
    <text evidence="8">The sequence shown here is derived from an EMBL/GenBank/DDBJ whole genome shotgun (WGS) entry which is preliminary data.</text>
</comment>
<protein>
    <recommendedName>
        <fullName evidence="7">Sushi domain-containing protein</fullName>
    </recommendedName>
</protein>
<comment type="caution">
    <text evidence="5">Lacks conserved residue(s) required for the propagation of feature annotation.</text>
</comment>
<accession>A0AAV6H3A9</accession>
<dbReference type="Proteomes" id="UP000823561">
    <property type="component" value="Chromosome 4"/>
</dbReference>
<gene>
    <name evidence="8" type="ORF">AALO_G00049250</name>
</gene>
<dbReference type="Pfam" id="PF00084">
    <property type="entry name" value="Sushi"/>
    <property type="match status" value="3"/>
</dbReference>